<proteinExistence type="predicted"/>
<dbReference type="EMBL" id="AUZM01000082">
    <property type="protein sequence ID" value="ERT04745.1"/>
    <property type="molecule type" value="Genomic_DNA"/>
</dbReference>
<dbReference type="Proteomes" id="UP000017127">
    <property type="component" value="Unassembled WGS sequence"/>
</dbReference>
<evidence type="ECO:0000259" key="8">
    <source>
        <dbReference type="PROSITE" id="PS50893"/>
    </source>
</evidence>
<comment type="caution">
    <text evidence="10">The sequence shown here is derived from an EMBL/GenBank/DDBJ whole genome shotgun (WGS) entry which is preliminary data.</text>
</comment>
<evidence type="ECO:0000256" key="6">
    <source>
        <dbReference type="ARBA" id="ARBA00023136"/>
    </source>
</evidence>
<keyword evidence="3" id="KW-0547">Nucleotide-binding</keyword>
<dbReference type="InterPro" id="IPR036640">
    <property type="entry name" value="ABC1_TM_sf"/>
</dbReference>
<dbReference type="AlphaFoldDB" id="U7QCI4"/>
<feature type="transmembrane region" description="Helical" evidence="7">
    <location>
        <begin position="200"/>
        <end position="217"/>
    </location>
</feature>
<evidence type="ECO:0000256" key="7">
    <source>
        <dbReference type="SAM" id="Phobius"/>
    </source>
</evidence>
<dbReference type="PROSITE" id="PS50929">
    <property type="entry name" value="ABC_TM1F"/>
    <property type="match status" value="1"/>
</dbReference>
<dbReference type="SUPFAM" id="SSF90123">
    <property type="entry name" value="ABC transporter transmembrane region"/>
    <property type="match status" value="1"/>
</dbReference>
<evidence type="ECO:0000313" key="11">
    <source>
        <dbReference type="Proteomes" id="UP000017127"/>
    </source>
</evidence>
<evidence type="ECO:0000313" key="10">
    <source>
        <dbReference type="EMBL" id="ERT04745.1"/>
    </source>
</evidence>
<evidence type="ECO:0000256" key="4">
    <source>
        <dbReference type="ARBA" id="ARBA00022840"/>
    </source>
</evidence>
<name>U7QCI4_9CYAN</name>
<dbReference type="InterPro" id="IPR039421">
    <property type="entry name" value="Type_1_exporter"/>
</dbReference>
<dbReference type="NCBIfam" id="NF045513">
    <property type="entry name" value="HepA_fam_ABC"/>
    <property type="match status" value="1"/>
</dbReference>
<dbReference type="SUPFAM" id="SSF52540">
    <property type="entry name" value="P-loop containing nucleoside triphosphate hydrolases"/>
    <property type="match status" value="1"/>
</dbReference>
<keyword evidence="5 7" id="KW-1133">Transmembrane helix</keyword>
<reference evidence="10 11" key="1">
    <citation type="journal article" date="2013" name="Front. Microbiol.">
        <title>Comparative genomic analyses of the cyanobacterium, Lyngbya aestuarii BL J, a powerful hydrogen producer.</title>
        <authorList>
            <person name="Kothari A."/>
            <person name="Vaughn M."/>
            <person name="Garcia-Pichel F."/>
        </authorList>
    </citation>
    <scope>NUCLEOTIDE SEQUENCE [LARGE SCALE GENOMIC DNA]</scope>
    <source>
        <strain evidence="10 11">BL J</strain>
    </source>
</reference>
<dbReference type="GO" id="GO:0005886">
    <property type="term" value="C:plasma membrane"/>
    <property type="evidence" value="ECO:0007669"/>
    <property type="project" value="UniProtKB-SubCell"/>
</dbReference>
<dbReference type="InterPro" id="IPR003593">
    <property type="entry name" value="AAA+_ATPase"/>
</dbReference>
<feature type="transmembrane region" description="Helical" evidence="7">
    <location>
        <begin position="83"/>
        <end position="105"/>
    </location>
</feature>
<accession>U7QCI4</accession>
<dbReference type="InterPro" id="IPR011527">
    <property type="entry name" value="ABC1_TM_dom"/>
</dbReference>
<evidence type="ECO:0000259" key="9">
    <source>
        <dbReference type="PROSITE" id="PS50929"/>
    </source>
</evidence>
<dbReference type="PROSITE" id="PS50893">
    <property type="entry name" value="ABC_TRANSPORTER_2"/>
    <property type="match status" value="1"/>
</dbReference>
<sequence>MTLTLEFKKNFKHLVKKTSIWKDNSVIFKEFKNFRKTLTIAIIFTFLAAAFEGFGVGFLLTFLQNLTEPDAEPLRTGIEWFDIWILGVNATTIARIYRISALILLTTLARTSMMYLSDVYGGLSQSYLGYYLRVRIFEQLQGLSLSFFSKTRSGELVNSITSEIGQLMQAVQLFFFILVRGSVLFVYIISMMLLSWQLTILSLILFSLLTVGVSTLIKKVREISFEKTKARGSYTATAIEFINGINTVQASAAEDFERKRFYQTSKKLLETEHDTVTYSASVVPISEAVATLILVGILMLSFAIFIPNDQLQISSLLTFLFILFRLMPITRQLNNARTRLSGFQGSINNIKELLRTDDKVYLKNGTQPYYNLKQAIELKSVDFGYDGKDLVLQDINLKINRGQTTALVGASGAGKTTIANLIPRFYDVTRGKILIDGIDLREFDIYSLRRRIAVVSQDTFIFNTTVRDNIAYALENIEEKAVLEAARFANALDFIQELPQGLDTKLGDRGVRLSGGQRQRIAIARAILRDPDILILDEATSALDSVSERLIQESMEKLAVGRTVIAIAHRLSTIVRADKVVVLEKGKIVEEGGYQELLEQRGKLWKYHQMQHDLSQVS</sequence>
<feature type="domain" description="ABC transmembrane type-1" evidence="9">
    <location>
        <begin position="40"/>
        <end position="342"/>
    </location>
</feature>
<feature type="transmembrane region" description="Helical" evidence="7">
    <location>
        <begin position="173"/>
        <end position="194"/>
    </location>
</feature>
<dbReference type="Gene3D" id="3.40.50.300">
    <property type="entry name" value="P-loop containing nucleotide triphosphate hydrolases"/>
    <property type="match status" value="1"/>
</dbReference>
<evidence type="ECO:0000256" key="1">
    <source>
        <dbReference type="ARBA" id="ARBA00004651"/>
    </source>
</evidence>
<keyword evidence="6 7" id="KW-0472">Membrane</keyword>
<feature type="transmembrane region" description="Helical" evidence="7">
    <location>
        <begin position="38"/>
        <end position="63"/>
    </location>
</feature>
<keyword evidence="2 7" id="KW-0812">Transmembrane</keyword>
<evidence type="ECO:0000256" key="2">
    <source>
        <dbReference type="ARBA" id="ARBA00022692"/>
    </source>
</evidence>
<organism evidence="10 11">
    <name type="scientific">Lyngbya aestuarii BL J</name>
    <dbReference type="NCBI Taxonomy" id="1348334"/>
    <lineage>
        <taxon>Bacteria</taxon>
        <taxon>Bacillati</taxon>
        <taxon>Cyanobacteriota</taxon>
        <taxon>Cyanophyceae</taxon>
        <taxon>Oscillatoriophycideae</taxon>
        <taxon>Oscillatoriales</taxon>
        <taxon>Microcoleaceae</taxon>
        <taxon>Lyngbya</taxon>
    </lineage>
</organism>
<gene>
    <name evidence="10" type="ORF">M595_5306</name>
</gene>
<protein>
    <submittedName>
        <fullName evidence="10">ABC transporter family protein</fullName>
    </submittedName>
</protein>
<dbReference type="Gene3D" id="1.20.1560.10">
    <property type="entry name" value="ABC transporter type 1, transmembrane domain"/>
    <property type="match status" value="1"/>
</dbReference>
<dbReference type="InterPro" id="IPR027417">
    <property type="entry name" value="P-loop_NTPase"/>
</dbReference>
<dbReference type="PANTHER" id="PTHR24221:SF654">
    <property type="entry name" value="ATP-BINDING CASSETTE SUB-FAMILY B MEMBER 6"/>
    <property type="match status" value="1"/>
</dbReference>
<dbReference type="GO" id="GO:0034040">
    <property type="term" value="F:ATPase-coupled lipid transmembrane transporter activity"/>
    <property type="evidence" value="ECO:0007669"/>
    <property type="project" value="TreeGrafter"/>
</dbReference>
<dbReference type="Pfam" id="PF00664">
    <property type="entry name" value="ABC_membrane"/>
    <property type="match status" value="1"/>
</dbReference>
<dbReference type="PROSITE" id="PS00211">
    <property type="entry name" value="ABC_TRANSPORTER_1"/>
    <property type="match status" value="1"/>
</dbReference>
<feature type="transmembrane region" description="Helical" evidence="7">
    <location>
        <begin position="312"/>
        <end position="330"/>
    </location>
</feature>
<dbReference type="GO" id="GO:0005524">
    <property type="term" value="F:ATP binding"/>
    <property type="evidence" value="ECO:0007669"/>
    <property type="project" value="UniProtKB-KW"/>
</dbReference>
<dbReference type="OrthoDB" id="501491at2"/>
<evidence type="ECO:0000256" key="5">
    <source>
        <dbReference type="ARBA" id="ARBA00022989"/>
    </source>
</evidence>
<dbReference type="RefSeq" id="WP_023069002.1">
    <property type="nucleotide sequence ID" value="NZ_AUZM01000082.1"/>
</dbReference>
<dbReference type="FunFam" id="3.40.50.300:FF:000218">
    <property type="entry name" value="Multidrug ABC transporter ATP-binding protein"/>
    <property type="match status" value="1"/>
</dbReference>
<feature type="transmembrane region" description="Helical" evidence="7">
    <location>
        <begin position="288"/>
        <end position="306"/>
    </location>
</feature>
<dbReference type="Pfam" id="PF00005">
    <property type="entry name" value="ABC_tran"/>
    <property type="match status" value="1"/>
</dbReference>
<evidence type="ECO:0000256" key="3">
    <source>
        <dbReference type="ARBA" id="ARBA00022741"/>
    </source>
</evidence>
<dbReference type="InterPro" id="IPR003439">
    <property type="entry name" value="ABC_transporter-like_ATP-bd"/>
</dbReference>
<feature type="domain" description="ABC transporter" evidence="8">
    <location>
        <begin position="376"/>
        <end position="610"/>
    </location>
</feature>
<keyword evidence="11" id="KW-1185">Reference proteome</keyword>
<dbReference type="GO" id="GO:0140359">
    <property type="term" value="F:ABC-type transporter activity"/>
    <property type="evidence" value="ECO:0007669"/>
    <property type="project" value="InterPro"/>
</dbReference>
<dbReference type="GO" id="GO:0016887">
    <property type="term" value="F:ATP hydrolysis activity"/>
    <property type="evidence" value="ECO:0007669"/>
    <property type="project" value="InterPro"/>
</dbReference>
<dbReference type="SMART" id="SM00382">
    <property type="entry name" value="AAA"/>
    <property type="match status" value="1"/>
</dbReference>
<keyword evidence="4" id="KW-0067">ATP-binding</keyword>
<comment type="subcellular location">
    <subcellularLocation>
        <location evidence="1">Cell membrane</location>
        <topology evidence="1">Multi-pass membrane protein</topology>
    </subcellularLocation>
</comment>
<dbReference type="PATRIC" id="fig|1348334.3.peg.5104"/>
<dbReference type="InterPro" id="IPR017871">
    <property type="entry name" value="ABC_transporter-like_CS"/>
</dbReference>
<dbReference type="PANTHER" id="PTHR24221">
    <property type="entry name" value="ATP-BINDING CASSETTE SUB-FAMILY B"/>
    <property type="match status" value="1"/>
</dbReference>